<dbReference type="EMBL" id="ML996097">
    <property type="protein sequence ID" value="KAF2741299.1"/>
    <property type="molecule type" value="Genomic_DNA"/>
</dbReference>
<dbReference type="OrthoDB" id="5344815at2759"/>
<evidence type="ECO:0000313" key="4">
    <source>
        <dbReference type="Proteomes" id="UP000799444"/>
    </source>
</evidence>
<accession>A0A9P4V7U0</accession>
<feature type="transmembrane region" description="Helical" evidence="2">
    <location>
        <begin position="223"/>
        <end position="250"/>
    </location>
</feature>
<reference evidence="3" key="1">
    <citation type="journal article" date="2020" name="Stud. Mycol.">
        <title>101 Dothideomycetes genomes: a test case for predicting lifestyles and emergence of pathogens.</title>
        <authorList>
            <person name="Haridas S."/>
            <person name="Albert R."/>
            <person name="Binder M."/>
            <person name="Bloem J."/>
            <person name="Labutti K."/>
            <person name="Salamov A."/>
            <person name="Andreopoulos B."/>
            <person name="Baker S."/>
            <person name="Barry K."/>
            <person name="Bills G."/>
            <person name="Bluhm B."/>
            <person name="Cannon C."/>
            <person name="Castanera R."/>
            <person name="Culley D."/>
            <person name="Daum C."/>
            <person name="Ezra D."/>
            <person name="Gonzalez J."/>
            <person name="Henrissat B."/>
            <person name="Kuo A."/>
            <person name="Liang C."/>
            <person name="Lipzen A."/>
            <person name="Lutzoni F."/>
            <person name="Magnuson J."/>
            <person name="Mondo S."/>
            <person name="Nolan M."/>
            <person name="Ohm R."/>
            <person name="Pangilinan J."/>
            <person name="Park H.-J."/>
            <person name="Ramirez L."/>
            <person name="Alfaro M."/>
            <person name="Sun H."/>
            <person name="Tritt A."/>
            <person name="Yoshinaga Y."/>
            <person name="Zwiers L.-H."/>
            <person name="Turgeon B."/>
            <person name="Goodwin S."/>
            <person name="Spatafora J."/>
            <person name="Crous P."/>
            <person name="Grigoriev I."/>
        </authorList>
    </citation>
    <scope>NUCLEOTIDE SEQUENCE</scope>
    <source>
        <strain evidence="3">CBS 125425</strain>
    </source>
</reference>
<feature type="region of interest" description="Disordered" evidence="1">
    <location>
        <begin position="144"/>
        <end position="218"/>
    </location>
</feature>
<evidence type="ECO:0000256" key="2">
    <source>
        <dbReference type="SAM" id="Phobius"/>
    </source>
</evidence>
<keyword evidence="2" id="KW-1133">Transmembrane helix</keyword>
<evidence type="ECO:0000256" key="1">
    <source>
        <dbReference type="SAM" id="MobiDB-lite"/>
    </source>
</evidence>
<feature type="compositionally biased region" description="Low complexity" evidence="1">
    <location>
        <begin position="177"/>
        <end position="217"/>
    </location>
</feature>
<comment type="caution">
    <text evidence="3">The sequence shown here is derived from an EMBL/GenBank/DDBJ whole genome shotgun (WGS) entry which is preliminary data.</text>
</comment>
<keyword evidence="2" id="KW-0472">Membrane</keyword>
<dbReference type="Proteomes" id="UP000799444">
    <property type="component" value="Unassembled WGS sequence"/>
</dbReference>
<sequence>MERPFVYRRQGQVSFDANAFYNFYNDVSPENTLSSGQGQDANGTLDMTEEKVFSSSENWQFYFQQGRYFIRNYDYGADWQLGLSKNSMSVPRLMRTSGALGQQWSLTKEDSGKWKLTNGLLGNDSALALSVGNTVPGMQPSAKGTHWDIVLNPSAGSPQTPDMLEDVPNFEVSDPVTSSSVSATPSATSAPASPAPTLASTSSPSAASSSASISSQSNTVPPLSVGAVVGIAVGGAIVLVVMAFVSYRLWSRRKERGQRVELGDEPKGQVEYYKHEERVELGGTPVVQKGEYFKHEHRVELG</sequence>
<name>A0A9P4V7U0_9PLEO</name>
<gene>
    <name evidence="3" type="ORF">EJ04DRAFT_517871</name>
</gene>
<evidence type="ECO:0000313" key="3">
    <source>
        <dbReference type="EMBL" id="KAF2741299.1"/>
    </source>
</evidence>
<protein>
    <submittedName>
        <fullName evidence="3">Uncharacterized protein</fullName>
    </submittedName>
</protein>
<keyword evidence="2" id="KW-0812">Transmembrane</keyword>
<proteinExistence type="predicted"/>
<keyword evidence="4" id="KW-1185">Reference proteome</keyword>
<organism evidence="3 4">
    <name type="scientific">Polyplosphaeria fusca</name>
    <dbReference type="NCBI Taxonomy" id="682080"/>
    <lineage>
        <taxon>Eukaryota</taxon>
        <taxon>Fungi</taxon>
        <taxon>Dikarya</taxon>
        <taxon>Ascomycota</taxon>
        <taxon>Pezizomycotina</taxon>
        <taxon>Dothideomycetes</taxon>
        <taxon>Pleosporomycetidae</taxon>
        <taxon>Pleosporales</taxon>
        <taxon>Tetraplosphaeriaceae</taxon>
        <taxon>Polyplosphaeria</taxon>
    </lineage>
</organism>
<dbReference type="AlphaFoldDB" id="A0A9P4V7U0"/>